<dbReference type="Proteomes" id="UP000034400">
    <property type="component" value="Unassembled WGS sequence"/>
</dbReference>
<comment type="caution">
    <text evidence="1">The sequence shown here is derived from an EMBL/GenBank/DDBJ whole genome shotgun (WGS) entry which is preliminary data.</text>
</comment>
<proteinExistence type="predicted"/>
<gene>
    <name evidence="1" type="ORF">WR31_02605</name>
</gene>
<accession>A0ABD4B3F8</accession>
<name>A0ABD4B3F8_9BURK</name>
<reference evidence="1 2" key="1">
    <citation type="submission" date="2015-03" db="EMBL/GenBank/DDBJ databases">
        <title>Draft genome sequences of the Burkholderia contaminans strains LMG 23361 and FFH2055 and Burkholderia cenocepacia K56-2.</title>
        <authorList>
            <person name="Bloodworth R.A."/>
            <person name="Selin C."/>
            <person name="Lopez De Volder M.A."/>
            <person name="Degrossi J."/>
            <person name="Drevinek P."/>
            <person name="Galanternik L."/>
            <person name="Cardona S.T."/>
        </authorList>
    </citation>
    <scope>NUCLEOTIDE SEQUENCE [LARGE SCALE GENOMIC DNA]</scope>
    <source>
        <strain evidence="1 2">LMG 23361</strain>
    </source>
</reference>
<dbReference type="AlphaFoldDB" id="A0ABD4B3F8"/>
<evidence type="ECO:0000313" key="2">
    <source>
        <dbReference type="Proteomes" id="UP000034400"/>
    </source>
</evidence>
<organism evidence="1 2">
    <name type="scientific">Burkholderia contaminans LMG 23361</name>
    <dbReference type="NCBI Taxonomy" id="1334628"/>
    <lineage>
        <taxon>Bacteria</taxon>
        <taxon>Pseudomonadati</taxon>
        <taxon>Pseudomonadota</taxon>
        <taxon>Betaproteobacteria</taxon>
        <taxon>Burkholderiales</taxon>
        <taxon>Burkholderiaceae</taxon>
        <taxon>Burkholderia</taxon>
        <taxon>Burkholderia cepacia complex</taxon>
    </lineage>
</organism>
<dbReference type="EMBL" id="LASD01000001">
    <property type="protein sequence ID" value="KKL44091.1"/>
    <property type="molecule type" value="Genomic_DNA"/>
</dbReference>
<evidence type="ECO:0000313" key="1">
    <source>
        <dbReference type="EMBL" id="KKL44091.1"/>
    </source>
</evidence>
<protein>
    <submittedName>
        <fullName evidence="1">Uncharacterized protein</fullName>
    </submittedName>
</protein>
<sequence length="169" mass="18504">MVFRFGRLFWEDVVDDGDGVCCDMTMRPSPLHDRMHALACATGCLSLRQPDRAQDVCAVAGTNRVELAIAELGEDVGFERADPLRGVLLILPARFQFFVNLACGLFERKSRGGDSSYFPISVSLVDRIFSVIDELAHGKRFVPSLSDRDFWVGAEPSVPTLAGHGAGET</sequence>